<dbReference type="InterPro" id="IPR050109">
    <property type="entry name" value="HTH-type_TetR-like_transc_reg"/>
</dbReference>
<evidence type="ECO:0000256" key="1">
    <source>
        <dbReference type="ARBA" id="ARBA00023015"/>
    </source>
</evidence>
<dbReference type="InterPro" id="IPR001647">
    <property type="entry name" value="HTH_TetR"/>
</dbReference>
<keyword evidence="1" id="KW-0805">Transcription regulation</keyword>
<dbReference type="Pfam" id="PF00440">
    <property type="entry name" value="TetR_N"/>
    <property type="match status" value="1"/>
</dbReference>
<dbReference type="PRINTS" id="PR00455">
    <property type="entry name" value="HTHTETR"/>
</dbReference>
<evidence type="ECO:0000259" key="5">
    <source>
        <dbReference type="PROSITE" id="PS50977"/>
    </source>
</evidence>
<dbReference type="InterPro" id="IPR009057">
    <property type="entry name" value="Homeodomain-like_sf"/>
</dbReference>
<evidence type="ECO:0000256" key="3">
    <source>
        <dbReference type="ARBA" id="ARBA00023163"/>
    </source>
</evidence>
<dbReference type="PANTHER" id="PTHR30055">
    <property type="entry name" value="HTH-TYPE TRANSCRIPTIONAL REGULATOR RUTR"/>
    <property type="match status" value="1"/>
</dbReference>
<proteinExistence type="predicted"/>
<dbReference type="SUPFAM" id="SSF46689">
    <property type="entry name" value="Homeodomain-like"/>
    <property type="match status" value="1"/>
</dbReference>
<name>A0ABW4JBD4_9LACO</name>
<protein>
    <submittedName>
        <fullName evidence="6">TetR/AcrR family transcriptional regulator</fullName>
    </submittedName>
</protein>
<organism evidence="6 7">
    <name type="scientific">Agrilactobacillus yilanensis</name>
    <dbReference type="NCBI Taxonomy" id="2485997"/>
    <lineage>
        <taxon>Bacteria</taxon>
        <taxon>Bacillati</taxon>
        <taxon>Bacillota</taxon>
        <taxon>Bacilli</taxon>
        <taxon>Lactobacillales</taxon>
        <taxon>Lactobacillaceae</taxon>
        <taxon>Agrilactobacillus</taxon>
    </lineage>
</organism>
<sequence>MGKREDNAKQTRAKLLDTADRLIVKDGYERVSVDSIVKASGIAKGTFYNYFKRKEDLIFELSKHRFANLIGSRDTGNQDAVTSISAYLEEFMTVIANSKIELARQWVRYVSASDANKDKWQLDVDSLERFIQQLIREDKLSAKTPHYVLAETLLTQMYGIILSWCIDPKAIDPIQRTQQFCTQQLELLVNPYQ</sequence>
<keyword evidence="7" id="KW-1185">Reference proteome</keyword>
<feature type="domain" description="HTH tetR-type" evidence="5">
    <location>
        <begin position="9"/>
        <end position="69"/>
    </location>
</feature>
<comment type="caution">
    <text evidence="6">The sequence shown here is derived from an EMBL/GenBank/DDBJ whole genome shotgun (WGS) entry which is preliminary data.</text>
</comment>
<keyword evidence="3" id="KW-0804">Transcription</keyword>
<reference evidence="7" key="1">
    <citation type="journal article" date="2019" name="Int. J. Syst. Evol. Microbiol.">
        <title>The Global Catalogue of Microorganisms (GCM) 10K type strain sequencing project: providing services to taxonomists for standard genome sequencing and annotation.</title>
        <authorList>
            <consortium name="The Broad Institute Genomics Platform"/>
            <consortium name="The Broad Institute Genome Sequencing Center for Infectious Disease"/>
            <person name="Wu L."/>
            <person name="Ma J."/>
        </authorList>
    </citation>
    <scope>NUCLEOTIDE SEQUENCE [LARGE SCALE GENOMIC DNA]</scope>
    <source>
        <strain evidence="7">CCM 8896</strain>
    </source>
</reference>
<dbReference type="RefSeq" id="WP_125715940.1">
    <property type="nucleotide sequence ID" value="NZ_JBHTOP010000028.1"/>
</dbReference>
<dbReference type="Proteomes" id="UP001597267">
    <property type="component" value="Unassembled WGS sequence"/>
</dbReference>
<feature type="DNA-binding region" description="H-T-H motif" evidence="4">
    <location>
        <begin position="32"/>
        <end position="51"/>
    </location>
</feature>
<evidence type="ECO:0000256" key="2">
    <source>
        <dbReference type="ARBA" id="ARBA00023125"/>
    </source>
</evidence>
<gene>
    <name evidence="6" type="ORF">ACFQ5M_12615</name>
</gene>
<dbReference type="Gene3D" id="1.10.357.10">
    <property type="entry name" value="Tetracycline Repressor, domain 2"/>
    <property type="match status" value="1"/>
</dbReference>
<evidence type="ECO:0000313" key="6">
    <source>
        <dbReference type="EMBL" id="MFD1672936.1"/>
    </source>
</evidence>
<dbReference type="PANTHER" id="PTHR30055:SF234">
    <property type="entry name" value="HTH-TYPE TRANSCRIPTIONAL REGULATOR BETI"/>
    <property type="match status" value="1"/>
</dbReference>
<evidence type="ECO:0000256" key="4">
    <source>
        <dbReference type="PROSITE-ProRule" id="PRU00335"/>
    </source>
</evidence>
<dbReference type="PROSITE" id="PS50977">
    <property type="entry name" value="HTH_TETR_2"/>
    <property type="match status" value="1"/>
</dbReference>
<dbReference type="EMBL" id="JBHTOP010000028">
    <property type="protein sequence ID" value="MFD1672936.1"/>
    <property type="molecule type" value="Genomic_DNA"/>
</dbReference>
<evidence type="ECO:0000313" key="7">
    <source>
        <dbReference type="Proteomes" id="UP001597267"/>
    </source>
</evidence>
<keyword evidence="2 4" id="KW-0238">DNA-binding</keyword>
<accession>A0ABW4JBD4</accession>